<reference evidence="3" key="2">
    <citation type="submission" date="2020-09" db="EMBL/GenBank/DDBJ databases">
        <title>Reference genome assembly for Australian Ascochyta lentis isolate Al4.</title>
        <authorList>
            <person name="Lee R.C."/>
            <person name="Farfan-Caceres L.M."/>
            <person name="Debler J.W."/>
            <person name="Williams A.H."/>
            <person name="Henares B.M."/>
        </authorList>
    </citation>
    <scope>NUCLEOTIDE SEQUENCE</scope>
    <source>
        <strain evidence="3">Al4</strain>
    </source>
</reference>
<feature type="coiled-coil region" evidence="1">
    <location>
        <begin position="70"/>
        <end position="97"/>
    </location>
</feature>
<keyword evidence="1" id="KW-0175">Coiled coil</keyword>
<accession>A0A8H7MJK7</accession>
<evidence type="ECO:0000313" key="3">
    <source>
        <dbReference type="EMBL" id="KAF9697150.1"/>
    </source>
</evidence>
<evidence type="ECO:0000256" key="1">
    <source>
        <dbReference type="SAM" id="Coils"/>
    </source>
</evidence>
<organism evidence="3 4">
    <name type="scientific">Ascochyta lentis</name>
    <dbReference type="NCBI Taxonomy" id="205686"/>
    <lineage>
        <taxon>Eukaryota</taxon>
        <taxon>Fungi</taxon>
        <taxon>Dikarya</taxon>
        <taxon>Ascomycota</taxon>
        <taxon>Pezizomycotina</taxon>
        <taxon>Dothideomycetes</taxon>
        <taxon>Pleosporomycetidae</taxon>
        <taxon>Pleosporales</taxon>
        <taxon>Pleosporineae</taxon>
        <taxon>Didymellaceae</taxon>
        <taxon>Ascochyta</taxon>
    </lineage>
</organism>
<dbReference type="EMBL" id="RZGK01000008">
    <property type="protein sequence ID" value="KAF9697150.1"/>
    <property type="molecule type" value="Genomic_DNA"/>
</dbReference>
<dbReference type="Proteomes" id="UP000651452">
    <property type="component" value="Unassembled WGS sequence"/>
</dbReference>
<protein>
    <submittedName>
        <fullName evidence="3">Uncharacterized protein</fullName>
    </submittedName>
</protein>
<feature type="region of interest" description="Disordered" evidence="2">
    <location>
        <begin position="1"/>
        <end position="20"/>
    </location>
</feature>
<dbReference type="AlphaFoldDB" id="A0A8H7MJK7"/>
<evidence type="ECO:0000313" key="4">
    <source>
        <dbReference type="Proteomes" id="UP000651452"/>
    </source>
</evidence>
<proteinExistence type="predicted"/>
<comment type="caution">
    <text evidence="3">The sequence shown here is derived from an EMBL/GenBank/DDBJ whole genome shotgun (WGS) entry which is preliminary data.</text>
</comment>
<evidence type="ECO:0000256" key="2">
    <source>
        <dbReference type="SAM" id="MobiDB-lite"/>
    </source>
</evidence>
<feature type="compositionally biased region" description="Basic and acidic residues" evidence="2">
    <location>
        <begin position="1"/>
        <end position="13"/>
    </location>
</feature>
<keyword evidence="4" id="KW-1185">Reference proteome</keyword>
<name>A0A8H7MJK7_9PLEO</name>
<sequence>MQEQKTRLKEETKSFTAELTKNKQEEQAVLMGFSNTVETMKALNRHCSADVERLVQKCFDEIQSLKQRHVEGAQELKAEHAVKLDRLRGEVDRAKIEGITAGEEGKKKYRELVLQLAILKDVNA</sequence>
<reference evidence="3" key="1">
    <citation type="submission" date="2018-12" db="EMBL/GenBank/DDBJ databases">
        <authorList>
            <person name="Syme R.A."/>
            <person name="Farfan-Caceres L."/>
            <person name="Lichtenzveig J."/>
        </authorList>
    </citation>
    <scope>NUCLEOTIDE SEQUENCE</scope>
    <source>
        <strain evidence="3">Al4</strain>
    </source>
</reference>
<gene>
    <name evidence="3" type="ORF">EKO04_004826</name>
</gene>